<name>A0A0W8E3S8_9ZZZZ</name>
<sequence length="338" mass="38634">MDHPCKAIQELIPLYLKYEISQESRQIVEEHISECEECSRFLDECDPDTCELSPWEERLTKAATIEGPVKRQKSNLVYYITTIILMAAVIGIISYQMGLKHRTDLISAKDAYGALESKGLELSQKFESSDPDLAIAGVLPIVYQVADSKDSILIYVFDSVGERRGVNENIGTIGPLVYRPARNLLLAYQITIPETREEYESIKPALETRLEKYNNTVLVDLNQGQTVVLAGDSDNWQGEITISYYQYWYMNEKDVTCLDSYAWEKGFLRYTGTDPELANFSYEVSPNVGGWGRSGNITSYHGREIKFNEEGHGAFIPDIYHIRMRWNSQEEEFDLTVR</sequence>
<keyword evidence="1" id="KW-0812">Transmembrane</keyword>
<dbReference type="AlphaFoldDB" id="A0A0W8E3S8"/>
<dbReference type="InterPro" id="IPR027383">
    <property type="entry name" value="Znf_put"/>
</dbReference>
<evidence type="ECO:0000313" key="3">
    <source>
        <dbReference type="EMBL" id="KUG03101.1"/>
    </source>
</evidence>
<gene>
    <name evidence="3" type="ORF">ASZ90_019496</name>
</gene>
<reference evidence="3" key="1">
    <citation type="journal article" date="2015" name="Proc. Natl. Acad. Sci. U.S.A.">
        <title>Networks of energetic and metabolic interactions define dynamics in microbial communities.</title>
        <authorList>
            <person name="Embree M."/>
            <person name="Liu J.K."/>
            <person name="Al-Bassam M.M."/>
            <person name="Zengler K."/>
        </authorList>
    </citation>
    <scope>NUCLEOTIDE SEQUENCE</scope>
</reference>
<keyword evidence="1" id="KW-0472">Membrane</keyword>
<protein>
    <submittedName>
        <fullName evidence="3">Oligoendopeptidase f</fullName>
    </submittedName>
</protein>
<comment type="caution">
    <text evidence="3">The sequence shown here is derived from an EMBL/GenBank/DDBJ whole genome shotgun (WGS) entry which is preliminary data.</text>
</comment>
<evidence type="ECO:0000259" key="2">
    <source>
        <dbReference type="Pfam" id="PF13490"/>
    </source>
</evidence>
<organism evidence="3">
    <name type="scientific">hydrocarbon metagenome</name>
    <dbReference type="NCBI Taxonomy" id="938273"/>
    <lineage>
        <taxon>unclassified sequences</taxon>
        <taxon>metagenomes</taxon>
        <taxon>ecological metagenomes</taxon>
    </lineage>
</organism>
<dbReference type="EMBL" id="LNQE01001893">
    <property type="protein sequence ID" value="KUG03101.1"/>
    <property type="molecule type" value="Genomic_DNA"/>
</dbReference>
<accession>A0A0W8E3S8</accession>
<proteinExistence type="predicted"/>
<feature type="domain" description="Putative zinc-finger" evidence="2">
    <location>
        <begin position="5"/>
        <end position="38"/>
    </location>
</feature>
<dbReference type="Pfam" id="PF13490">
    <property type="entry name" value="zf-HC2"/>
    <property type="match status" value="1"/>
</dbReference>
<keyword evidence="1" id="KW-1133">Transmembrane helix</keyword>
<feature type="transmembrane region" description="Helical" evidence="1">
    <location>
        <begin position="76"/>
        <end position="97"/>
    </location>
</feature>
<evidence type="ECO:0000256" key="1">
    <source>
        <dbReference type="SAM" id="Phobius"/>
    </source>
</evidence>